<gene>
    <name evidence="3" type="ORF">FHE74_01160</name>
</gene>
<evidence type="ECO:0000313" key="3">
    <source>
        <dbReference type="EMBL" id="TNL99682.1"/>
    </source>
</evidence>
<reference evidence="3 4" key="1">
    <citation type="submission" date="2019-06" db="EMBL/GenBank/DDBJ databases">
        <authorList>
            <person name="Li J."/>
        </authorList>
    </citation>
    <scope>NUCLEOTIDE SEQUENCE [LARGE SCALE GENOMIC DNA]</scope>
    <source>
        <strain evidence="3 4">LMG 28165</strain>
    </source>
</reference>
<evidence type="ECO:0000256" key="1">
    <source>
        <dbReference type="SAM" id="MobiDB-lite"/>
    </source>
</evidence>
<accession>A0A5C4U6F7</accession>
<feature type="signal peptide" evidence="2">
    <location>
        <begin position="1"/>
        <end position="24"/>
    </location>
</feature>
<keyword evidence="2" id="KW-0732">Signal</keyword>
<sequence length="248" mass="26296">MIPIRAISLLCAGVLSGAGLCACAAQEPHGHISPESTRTVRISASEDDLTQQVLAEMYAQALSLQERDAEVVLVSRQRSHSLESINDASTDFVVACSGDLLAQINPNSAEQVAAEADDSSGVVDPNDDDLIVATYEAAMASLPTHITSTDSSSAQGCTESPADSLPQSIMPVFRKSLFDRNELKLVTDLTKVVTNEELDRTVEKAQKTSAQQAVEAWFGSVSLATNADSQSNSKKNDTNKGIGESPEK</sequence>
<evidence type="ECO:0008006" key="5">
    <source>
        <dbReference type="Google" id="ProtNLM"/>
    </source>
</evidence>
<feature type="region of interest" description="Disordered" evidence="1">
    <location>
        <begin position="225"/>
        <end position="248"/>
    </location>
</feature>
<name>A0A5C4U6F7_9CORY</name>
<evidence type="ECO:0000256" key="2">
    <source>
        <dbReference type="SAM" id="SignalP"/>
    </source>
</evidence>
<comment type="caution">
    <text evidence="3">The sequence shown here is derived from an EMBL/GenBank/DDBJ whole genome shotgun (WGS) entry which is preliminary data.</text>
</comment>
<dbReference type="RefSeq" id="WP_139464598.1">
    <property type="nucleotide sequence ID" value="NZ_VDHJ01000002.1"/>
</dbReference>
<keyword evidence="4" id="KW-1185">Reference proteome</keyword>
<dbReference type="EMBL" id="VDHJ01000002">
    <property type="protein sequence ID" value="TNL99682.1"/>
    <property type="molecule type" value="Genomic_DNA"/>
</dbReference>
<proteinExistence type="predicted"/>
<dbReference type="OrthoDB" id="4423830at2"/>
<protein>
    <recommendedName>
        <fullName evidence="5">ABC-type glycine betaine transport system substrate-binding domain-containing protein</fullName>
    </recommendedName>
</protein>
<dbReference type="AlphaFoldDB" id="A0A5C4U6F7"/>
<feature type="chain" id="PRO_5023121362" description="ABC-type glycine betaine transport system substrate-binding domain-containing protein" evidence="2">
    <location>
        <begin position="25"/>
        <end position="248"/>
    </location>
</feature>
<dbReference type="PROSITE" id="PS51257">
    <property type="entry name" value="PROKAR_LIPOPROTEIN"/>
    <property type="match status" value="1"/>
</dbReference>
<evidence type="ECO:0000313" key="4">
    <source>
        <dbReference type="Proteomes" id="UP000312032"/>
    </source>
</evidence>
<organism evidence="3 4">
    <name type="scientific">Corynebacterium tapiri</name>
    <dbReference type="NCBI Taxonomy" id="1448266"/>
    <lineage>
        <taxon>Bacteria</taxon>
        <taxon>Bacillati</taxon>
        <taxon>Actinomycetota</taxon>
        <taxon>Actinomycetes</taxon>
        <taxon>Mycobacteriales</taxon>
        <taxon>Corynebacteriaceae</taxon>
        <taxon>Corynebacterium</taxon>
    </lineage>
</organism>
<dbReference type="Proteomes" id="UP000312032">
    <property type="component" value="Unassembled WGS sequence"/>
</dbReference>
<dbReference type="Gene3D" id="3.40.190.10">
    <property type="entry name" value="Periplasmic binding protein-like II"/>
    <property type="match status" value="1"/>
</dbReference>